<feature type="region of interest" description="Disordered" evidence="1">
    <location>
        <begin position="32"/>
        <end position="84"/>
    </location>
</feature>
<evidence type="ECO:0000313" key="3">
    <source>
        <dbReference type="WBParaSite" id="maker-unitig_21694-snap-gene-0.1-mRNA-1"/>
    </source>
</evidence>
<accession>A0A1I8F5W0</accession>
<sequence>KDSNSWARRWSKPSRWTGCRWCTNCWNSRAAEATGDGGVSEPPAHRGDPAGSPGRAEALIRGPGRRGGGCCQLGRDQPDPGVQPGASLQFVKAFADDGEDVNATDLHGRNCTELRCSQHGLWRHRAMAVHLRQGQRLDENRRSAVNCVTWS</sequence>
<organism evidence="2 3">
    <name type="scientific">Macrostomum lignano</name>
    <dbReference type="NCBI Taxonomy" id="282301"/>
    <lineage>
        <taxon>Eukaryota</taxon>
        <taxon>Metazoa</taxon>
        <taxon>Spiralia</taxon>
        <taxon>Lophotrochozoa</taxon>
        <taxon>Platyhelminthes</taxon>
        <taxon>Rhabditophora</taxon>
        <taxon>Macrostomorpha</taxon>
        <taxon>Macrostomida</taxon>
        <taxon>Macrostomidae</taxon>
        <taxon>Macrostomum</taxon>
    </lineage>
</organism>
<dbReference type="AlphaFoldDB" id="A0A1I8F5W0"/>
<evidence type="ECO:0000256" key="1">
    <source>
        <dbReference type="SAM" id="MobiDB-lite"/>
    </source>
</evidence>
<keyword evidence="2" id="KW-1185">Reference proteome</keyword>
<reference evidence="3" key="1">
    <citation type="submission" date="2016-11" db="UniProtKB">
        <authorList>
            <consortium name="WormBaseParasite"/>
        </authorList>
    </citation>
    <scope>IDENTIFICATION</scope>
</reference>
<name>A0A1I8F5W0_9PLAT</name>
<dbReference type="Proteomes" id="UP000095280">
    <property type="component" value="Unplaced"/>
</dbReference>
<proteinExistence type="predicted"/>
<protein>
    <submittedName>
        <fullName evidence="3">ANK_REP_REGION domain-containing protein</fullName>
    </submittedName>
</protein>
<evidence type="ECO:0000313" key="2">
    <source>
        <dbReference type="Proteomes" id="UP000095280"/>
    </source>
</evidence>
<dbReference type="WBParaSite" id="maker-unitig_21694-snap-gene-0.1-mRNA-1">
    <property type="protein sequence ID" value="maker-unitig_21694-snap-gene-0.1-mRNA-1"/>
    <property type="gene ID" value="maker-unitig_21694-snap-gene-0.1"/>
</dbReference>